<dbReference type="RefSeq" id="XP_011411780.1">
    <property type="nucleotide sequence ID" value="XM_011413478.1"/>
</dbReference>
<organism evidence="2 3">
    <name type="scientific">Metarhizium robertsii (strain ARSEF 23 / ATCC MYA-3075)</name>
    <name type="common">Metarhizium anisopliae (strain ARSEF 23)</name>
    <dbReference type="NCBI Taxonomy" id="655844"/>
    <lineage>
        <taxon>Eukaryota</taxon>
        <taxon>Fungi</taxon>
        <taxon>Dikarya</taxon>
        <taxon>Ascomycota</taxon>
        <taxon>Pezizomycotina</taxon>
        <taxon>Sordariomycetes</taxon>
        <taxon>Hypocreomycetidae</taxon>
        <taxon>Hypocreales</taxon>
        <taxon>Clavicipitaceae</taxon>
        <taxon>Metarhizium</taxon>
    </lineage>
</organism>
<accession>A0A0B2XHB1</accession>
<protein>
    <submittedName>
        <fullName evidence="2">Peroxisomal copper amine oxidase</fullName>
    </submittedName>
</protein>
<reference evidence="2 3" key="2">
    <citation type="journal article" date="2014" name="Proc. Natl. Acad. Sci. U.S.A.">
        <title>Trajectory and genomic determinants of fungal-pathogen speciation and host adaptation.</title>
        <authorList>
            <person name="Hu X."/>
            <person name="Xiao G."/>
            <person name="Zheng P."/>
            <person name="Shang Y."/>
            <person name="Su Y."/>
            <person name="Zhang X."/>
            <person name="Liu X."/>
            <person name="Zhan S."/>
            <person name="St Leger R.J."/>
            <person name="Wang C."/>
        </authorList>
    </citation>
    <scope>GENOME REANNOTATION</scope>
    <source>
        <strain evidence="3">ARSEF 23 / ATCC MYA-3075</strain>
    </source>
</reference>
<proteinExistence type="predicted"/>
<feature type="compositionally biased region" description="Pro residues" evidence="1">
    <location>
        <begin position="35"/>
        <end position="44"/>
    </location>
</feature>
<name>A0A0B2XHB1_METRA</name>
<dbReference type="Proteomes" id="UP000002498">
    <property type="component" value="Unassembled WGS sequence"/>
</dbReference>
<dbReference type="AlphaFoldDB" id="A0A0B2XHB1"/>
<dbReference type="HOGENOM" id="CLU_2038615_0_0_1"/>
<dbReference type="KEGG" id="maj:MAA_11484"/>
<evidence type="ECO:0000313" key="3">
    <source>
        <dbReference type="Proteomes" id="UP000002498"/>
    </source>
</evidence>
<comment type="caution">
    <text evidence="2">The sequence shown here is derived from an EMBL/GenBank/DDBJ whole genome shotgun (WGS) entry which is preliminary data.</text>
</comment>
<gene>
    <name evidence="2" type="ORF">MAA_11484</name>
</gene>
<keyword evidence="3" id="KW-1185">Reference proteome</keyword>
<evidence type="ECO:0000256" key="1">
    <source>
        <dbReference type="SAM" id="MobiDB-lite"/>
    </source>
</evidence>
<dbReference type="EMBL" id="ADNJ02000008">
    <property type="protein sequence ID" value="KHO10947.1"/>
    <property type="molecule type" value="Genomic_DNA"/>
</dbReference>
<reference evidence="2 3" key="1">
    <citation type="journal article" date="2011" name="PLoS Genet.">
        <title>Genome sequencing and comparative transcriptomics of the model entomopathogenic fungi Metarhizium anisopliae and M. acridum.</title>
        <authorList>
            <person name="Gao Q."/>
            <person name="Jin K."/>
            <person name="Ying S.H."/>
            <person name="Zhang Y."/>
            <person name="Xiao G."/>
            <person name="Shang Y."/>
            <person name="Duan Z."/>
            <person name="Hu X."/>
            <person name="Xie X.Q."/>
            <person name="Zhou G."/>
            <person name="Peng G."/>
            <person name="Luo Z."/>
            <person name="Huang W."/>
            <person name="Wang B."/>
            <person name="Fang W."/>
            <person name="Wang S."/>
            <person name="Zhong Y."/>
            <person name="Ma L.J."/>
            <person name="St Leger R.J."/>
            <person name="Zhao G.P."/>
            <person name="Pei Y."/>
            <person name="Feng M.G."/>
            <person name="Xia Y."/>
            <person name="Wang C."/>
        </authorList>
    </citation>
    <scope>NUCLEOTIDE SEQUENCE [LARGE SCALE GENOMIC DNA]</scope>
    <source>
        <strain evidence="3">ARSEF 23 / ATCC MYA-3075</strain>
    </source>
</reference>
<feature type="region of interest" description="Disordered" evidence="1">
    <location>
        <begin position="13"/>
        <end position="54"/>
    </location>
</feature>
<dbReference type="GeneID" id="23632932"/>
<sequence>MAWALLARLSPDVASGQSGHLDAPSLHVGADRPSAHPPKPPPVATIPDHSAPDRTLNLVTNDLTVQCLPASMSPNQWQVCRATGTCCGPCMLLSGPSARYCPAVGRCNCAAARAHHPPKYL</sequence>
<evidence type="ECO:0000313" key="2">
    <source>
        <dbReference type="EMBL" id="KHO10947.1"/>
    </source>
</evidence>